<dbReference type="Pfam" id="PF12705">
    <property type="entry name" value="PDDEXK_1"/>
    <property type="match status" value="1"/>
</dbReference>
<keyword evidence="11" id="KW-1185">Reference proteome</keyword>
<keyword evidence="7" id="KW-0067">ATP-binding</keyword>
<dbReference type="AlphaFoldDB" id="A0A2T0SMC4"/>
<dbReference type="NCBIfam" id="TIGR03491">
    <property type="entry name" value="TM0106 family RecB-like putative nuclease"/>
    <property type="match status" value="1"/>
</dbReference>
<evidence type="ECO:0000259" key="9">
    <source>
        <dbReference type="SMART" id="SM00382"/>
    </source>
</evidence>
<dbReference type="CDD" id="cd18808">
    <property type="entry name" value="SF1_C_Upf1"/>
    <property type="match status" value="1"/>
</dbReference>
<dbReference type="PANTHER" id="PTHR43788">
    <property type="entry name" value="DNA2/NAM7 HELICASE FAMILY MEMBER"/>
    <property type="match status" value="1"/>
</dbReference>
<keyword evidence="6" id="KW-0269">Exonuclease</keyword>
<dbReference type="InterPro" id="IPR041679">
    <property type="entry name" value="DNA2/NAM7-like_C"/>
</dbReference>
<evidence type="ECO:0000313" key="11">
    <source>
        <dbReference type="Proteomes" id="UP000239494"/>
    </source>
</evidence>
<keyword evidence="5" id="KW-0347">Helicase</keyword>
<evidence type="ECO:0000256" key="2">
    <source>
        <dbReference type="ARBA" id="ARBA00022741"/>
    </source>
</evidence>
<evidence type="ECO:0000256" key="7">
    <source>
        <dbReference type="ARBA" id="ARBA00022840"/>
    </source>
</evidence>
<evidence type="ECO:0000256" key="5">
    <source>
        <dbReference type="ARBA" id="ARBA00022806"/>
    </source>
</evidence>
<dbReference type="InterPro" id="IPR003593">
    <property type="entry name" value="AAA+_ATPase"/>
</dbReference>
<comment type="caution">
    <text evidence="10">The sequence shown here is derived from an EMBL/GenBank/DDBJ whole genome shotgun (WGS) entry which is preliminary data.</text>
</comment>
<dbReference type="GO" id="GO:0043139">
    <property type="term" value="F:5'-3' DNA helicase activity"/>
    <property type="evidence" value="ECO:0007669"/>
    <property type="project" value="TreeGrafter"/>
</dbReference>
<evidence type="ECO:0000313" key="10">
    <source>
        <dbReference type="EMBL" id="PRY34569.1"/>
    </source>
</evidence>
<dbReference type="InterPro" id="IPR019993">
    <property type="entry name" value="RecB_nuclease_TM0106_put"/>
</dbReference>
<evidence type="ECO:0000256" key="4">
    <source>
        <dbReference type="ARBA" id="ARBA00022801"/>
    </source>
</evidence>
<reference evidence="10 11" key="1">
    <citation type="submission" date="2018-03" db="EMBL/GenBank/DDBJ databases">
        <title>Genomic Encyclopedia of Archaeal and Bacterial Type Strains, Phase II (KMG-II): from individual species to whole genera.</title>
        <authorList>
            <person name="Goeker M."/>
        </authorList>
    </citation>
    <scope>NUCLEOTIDE SEQUENCE [LARGE SCALE GENOMIC DNA]</scope>
    <source>
        <strain evidence="10 11">DSM 44720</strain>
    </source>
</reference>
<dbReference type="InterPro" id="IPR038720">
    <property type="entry name" value="YprB_RNase_H-like_dom"/>
</dbReference>
<dbReference type="InterPro" id="IPR038726">
    <property type="entry name" value="PDDEXK_AddAB-type"/>
</dbReference>
<evidence type="ECO:0000256" key="3">
    <source>
        <dbReference type="ARBA" id="ARBA00022763"/>
    </source>
</evidence>
<keyword evidence="3" id="KW-0227">DNA damage</keyword>
<dbReference type="EMBL" id="PVTF01000016">
    <property type="protein sequence ID" value="PRY34569.1"/>
    <property type="molecule type" value="Genomic_DNA"/>
</dbReference>
<protein>
    <recommendedName>
        <fullName evidence="9">AAA+ ATPase domain-containing protein</fullName>
    </recommendedName>
</protein>
<proteinExistence type="predicted"/>
<dbReference type="InterPro" id="IPR047187">
    <property type="entry name" value="SF1_C_Upf1"/>
</dbReference>
<keyword evidence="1" id="KW-0540">Nuclease</keyword>
<dbReference type="InterPro" id="IPR050534">
    <property type="entry name" value="Coronavir_polyprotein_1ab"/>
</dbReference>
<dbReference type="CDD" id="cd17934">
    <property type="entry name" value="DEXXQc_Upf1-like"/>
    <property type="match status" value="1"/>
</dbReference>
<name>A0A2T0SMC4_9PSEU</name>
<dbReference type="GO" id="GO:0004527">
    <property type="term" value="F:exonuclease activity"/>
    <property type="evidence" value="ECO:0007669"/>
    <property type="project" value="UniProtKB-KW"/>
</dbReference>
<gene>
    <name evidence="10" type="ORF">CLV43_11676</name>
</gene>
<dbReference type="GO" id="GO:0006281">
    <property type="term" value="P:DNA repair"/>
    <property type="evidence" value="ECO:0007669"/>
    <property type="project" value="UniProtKB-KW"/>
</dbReference>
<dbReference type="Gene3D" id="3.40.50.300">
    <property type="entry name" value="P-loop containing nucleotide triphosphate hydrolases"/>
    <property type="match status" value="2"/>
</dbReference>
<dbReference type="RefSeq" id="WP_106194765.1">
    <property type="nucleotide sequence ID" value="NZ_PVTF01000016.1"/>
</dbReference>
<dbReference type="InterPro" id="IPR027417">
    <property type="entry name" value="P-loop_NTPase"/>
</dbReference>
<dbReference type="OrthoDB" id="9757917at2"/>
<evidence type="ECO:0000256" key="1">
    <source>
        <dbReference type="ARBA" id="ARBA00022722"/>
    </source>
</evidence>
<dbReference type="PANTHER" id="PTHR43788:SF8">
    <property type="entry name" value="DNA-BINDING PROTEIN SMUBP-2"/>
    <property type="match status" value="1"/>
</dbReference>
<dbReference type="GO" id="GO:0005524">
    <property type="term" value="F:ATP binding"/>
    <property type="evidence" value="ECO:0007669"/>
    <property type="project" value="UniProtKB-KW"/>
</dbReference>
<keyword evidence="8" id="KW-0234">DNA repair</keyword>
<dbReference type="Proteomes" id="UP000239494">
    <property type="component" value="Unassembled WGS sequence"/>
</dbReference>
<evidence type="ECO:0000256" key="6">
    <source>
        <dbReference type="ARBA" id="ARBA00022839"/>
    </source>
</evidence>
<keyword evidence="4" id="KW-0378">Hydrolase</keyword>
<dbReference type="SMART" id="SM00382">
    <property type="entry name" value="AAA"/>
    <property type="match status" value="1"/>
</dbReference>
<dbReference type="SUPFAM" id="SSF52540">
    <property type="entry name" value="P-loop containing nucleoside triphosphate hydrolases"/>
    <property type="match status" value="1"/>
</dbReference>
<dbReference type="Pfam" id="PF13087">
    <property type="entry name" value="AAA_12"/>
    <property type="match status" value="1"/>
</dbReference>
<accession>A0A2T0SMC4</accession>
<evidence type="ECO:0000256" key="8">
    <source>
        <dbReference type="ARBA" id="ARBA00023204"/>
    </source>
</evidence>
<dbReference type="Pfam" id="PF13604">
    <property type="entry name" value="AAA_30"/>
    <property type="match status" value="1"/>
</dbReference>
<dbReference type="Pfam" id="PF13482">
    <property type="entry name" value="RNase_H_2"/>
    <property type="match status" value="1"/>
</dbReference>
<keyword evidence="2" id="KW-0547">Nucleotide-binding</keyword>
<feature type="domain" description="AAA+ ATPase" evidence="9">
    <location>
        <begin position="786"/>
        <end position="1131"/>
    </location>
</feature>
<sequence length="1183" mass="126597">MLTTEAGLVISPTDLVDLLECEHRSTLNHAAAARVAGVPTADTTGAALVGKHGVAHEQAALARLKERFGDGLVEIGLPAPQHEALAAAAEQTRAALESGAPAVYQAVFYDDGFYGRADFVITSPEGYEPHDTKLARHATPAAVLQLTAYADALRRAGHPTGPSMHLLLGDDNTHTFAVADFLPLVDHLRTRLRTRLAVPAALPARLWADERPACATCKFARSCATGREAARDLSLVAGIRTDQRRKLAAAGLDTIDALADATASDRPSDMSAGTFGALRSQAALQVIQDNSRTEDDPTGKVAYEVLSPDVLSTLPSPSPGDVFFDMEGDPFALAGEGLEYLFGAVTIGGADNQTTAGETDGPTAAGGSAESFTPFWAHSRAQEKAAFEGFVDFALERILAHPGSHVYHYAPYEVSALKRLAALHGTREEAVDTLLRTSALVDLYAVVRKALRISQRSYSIKYLEPLYMPEARSGDVKNAVSSIEAYEEYLTLLELGDTEQAAVVLAGIEEYNTYDCVSTHRLYRFLLDVRAEAGIEPHVPDESVVDTLVNDTAEELAAERRAERAAKLAAVVDPLMEGLPDNPADATEDEKARALLAAAVGYHRRETNPAWWDFFRQVGAPLPDLEVDNTCAVPVSVRTDDWVMPSGRVRNAKREVHAVCDPDRPHPFGQGEQVRLLYPGNPHSWTRKAEVVSESANGVVLLESVKPDELDSLRPIAILPGDPVKPAPKDDAVYELAQSVVDVLPVLPAHPGIDLLRRIPPRLVSGALPQGEDLVAAVIRAVDLLDGSTLAVQGPPGAGKTYLAGRLIAHLVQRGRTVAVTSTSHKAVENVLSAAKAAGRELGVPIPCAKKAKGKPAKDCEWDQPRDNPAMVRWRAEQGGGHLVGGTAWTFSNAAVREQPFDVLIIDEAGQFALADALAVSTSTRNLVLLGDPQQLPQVVQGTHPAGADASALGHLLGDADVIPPSLGYFMDQSRRMHPNVCDPVSRLSYAGRLHAHPTAAGRSVEGVDSGLYLDLVDHSHNITSSPEEADEVVSVVRSLMGRAWTDQGTSRALTEEDVLVVAPYNLQVRVVRRALEKAGYDGVRVGTVDKFQGQEAPVVVATMTSSAAVDLPRGLDFLLSRNRLNVALSRAQAVAVLVCSPRLVEADIRGVEQMRLVSGMIGLMKGAREWPSLARFVEGGRP</sequence>
<organism evidence="10 11">
    <name type="scientific">Umezawaea tangerina</name>
    <dbReference type="NCBI Taxonomy" id="84725"/>
    <lineage>
        <taxon>Bacteria</taxon>
        <taxon>Bacillati</taxon>
        <taxon>Actinomycetota</taxon>
        <taxon>Actinomycetes</taxon>
        <taxon>Pseudonocardiales</taxon>
        <taxon>Pseudonocardiaceae</taxon>
        <taxon>Umezawaea</taxon>
    </lineage>
</organism>